<dbReference type="PANTHER" id="PTHR43643">
    <property type="entry name" value="HISTIDINOL-PHOSPHATE AMINOTRANSFERASE 2"/>
    <property type="match status" value="1"/>
</dbReference>
<keyword evidence="8" id="KW-1185">Reference proteome</keyword>
<keyword evidence="4 5" id="KW-0663">Pyridoxal phosphate</keyword>
<dbReference type="Gene3D" id="3.90.1150.10">
    <property type="entry name" value="Aspartate Aminotransferase, domain 1"/>
    <property type="match status" value="1"/>
</dbReference>
<dbReference type="SUPFAM" id="SSF53383">
    <property type="entry name" value="PLP-dependent transferases"/>
    <property type="match status" value="1"/>
</dbReference>
<dbReference type="Gene3D" id="3.40.640.10">
    <property type="entry name" value="Type I PLP-dependent aspartate aminotransferase-like (Major domain)"/>
    <property type="match status" value="1"/>
</dbReference>
<dbReference type="PANTHER" id="PTHR43643:SF3">
    <property type="entry name" value="HISTIDINOL-PHOSPHATE AMINOTRANSFERASE"/>
    <property type="match status" value="1"/>
</dbReference>
<dbReference type="EMBL" id="WMBB01000012">
    <property type="protein sequence ID" value="MTE15969.1"/>
    <property type="molecule type" value="Genomic_DNA"/>
</dbReference>
<comment type="caution">
    <text evidence="7">The sequence shown here is derived from an EMBL/GenBank/DDBJ whole genome shotgun (WGS) entry which is preliminary data.</text>
</comment>
<evidence type="ECO:0000256" key="5">
    <source>
        <dbReference type="RuleBase" id="RU003693"/>
    </source>
</evidence>
<evidence type="ECO:0000313" key="7">
    <source>
        <dbReference type="EMBL" id="MTE15969.1"/>
    </source>
</evidence>
<organism evidence="7 8">
    <name type="scientific">Nocardia aurantiaca</name>
    <dbReference type="NCBI Taxonomy" id="2675850"/>
    <lineage>
        <taxon>Bacteria</taxon>
        <taxon>Bacillati</taxon>
        <taxon>Actinomycetota</taxon>
        <taxon>Actinomycetes</taxon>
        <taxon>Mycobacteriales</taxon>
        <taxon>Nocardiaceae</taxon>
        <taxon>Nocardia</taxon>
    </lineage>
</organism>
<dbReference type="InterPro" id="IPR004839">
    <property type="entry name" value="Aminotransferase_I/II_large"/>
</dbReference>
<sequence>MSPLITAGYRLQLNEIPYGPPPSVREALSAALASANRYPEFLPQRLPRLIAERLGCAPDRIVVGAGATGVIMHIVQEFGSGAAEVVMATPTFDGFPILTTMAGGRPVAVPLTESGRQDLAALAAAVTERTRLIVVCRPHNPTGTMVPAAEFEDFLHEIPAAVTVVLDEAYVDFVARADRIDVLALLERHPNLLVLRTFSKAYGLAALRVGYALGAPELIERIARWQLPFGMTGLAEVAVRACYEAEHEIEARVALLGEHRDHLTGGLRGLGLSVPDSYANFSYLTLPGPEADRVATALAGADIHVKSYPTGIRITVGDRAATDAVLATVRSTVQ</sequence>
<gene>
    <name evidence="7" type="ORF">GLP40_24755</name>
</gene>
<dbReference type="InterPro" id="IPR001917">
    <property type="entry name" value="Aminotrans_II_pyridoxalP_BS"/>
</dbReference>
<dbReference type="InterPro" id="IPR015421">
    <property type="entry name" value="PyrdxlP-dep_Trfase_major"/>
</dbReference>
<dbReference type="AlphaFoldDB" id="A0A6I3L808"/>
<evidence type="ECO:0000256" key="2">
    <source>
        <dbReference type="ARBA" id="ARBA00022576"/>
    </source>
</evidence>
<proteinExistence type="inferred from homology"/>
<comment type="similarity">
    <text evidence="5">Belongs to the class-II pyridoxal-phosphate-dependent aminotransferase family.</text>
</comment>
<name>A0A6I3L808_9NOCA</name>
<keyword evidence="3 7" id="KW-0808">Transferase</keyword>
<dbReference type="InterPro" id="IPR050106">
    <property type="entry name" value="HistidinolP_aminotransfase"/>
</dbReference>
<protein>
    <submittedName>
        <fullName evidence="7">Aminotransferase class I/II-fold pyridoxal phosphate-dependent enzyme</fullName>
    </submittedName>
</protein>
<keyword evidence="2 7" id="KW-0032">Aminotransferase</keyword>
<evidence type="ECO:0000256" key="4">
    <source>
        <dbReference type="ARBA" id="ARBA00022898"/>
    </source>
</evidence>
<evidence type="ECO:0000259" key="6">
    <source>
        <dbReference type="Pfam" id="PF00155"/>
    </source>
</evidence>
<dbReference type="PROSITE" id="PS00599">
    <property type="entry name" value="AA_TRANSFER_CLASS_2"/>
    <property type="match status" value="1"/>
</dbReference>
<dbReference type="RefSeq" id="WP_154790401.1">
    <property type="nucleotide sequence ID" value="NZ_WMBB01000012.1"/>
</dbReference>
<dbReference type="GO" id="GO:0008483">
    <property type="term" value="F:transaminase activity"/>
    <property type="evidence" value="ECO:0007669"/>
    <property type="project" value="UniProtKB-KW"/>
</dbReference>
<dbReference type="GO" id="GO:0030170">
    <property type="term" value="F:pyridoxal phosphate binding"/>
    <property type="evidence" value="ECO:0007669"/>
    <property type="project" value="InterPro"/>
</dbReference>
<evidence type="ECO:0000313" key="8">
    <source>
        <dbReference type="Proteomes" id="UP000432464"/>
    </source>
</evidence>
<dbReference type="InterPro" id="IPR015424">
    <property type="entry name" value="PyrdxlP-dep_Trfase"/>
</dbReference>
<accession>A0A6I3L808</accession>
<dbReference type="CDD" id="cd00609">
    <property type="entry name" value="AAT_like"/>
    <property type="match status" value="1"/>
</dbReference>
<evidence type="ECO:0000256" key="3">
    <source>
        <dbReference type="ARBA" id="ARBA00022679"/>
    </source>
</evidence>
<dbReference type="Pfam" id="PF00155">
    <property type="entry name" value="Aminotran_1_2"/>
    <property type="match status" value="1"/>
</dbReference>
<dbReference type="Proteomes" id="UP000432464">
    <property type="component" value="Unassembled WGS sequence"/>
</dbReference>
<evidence type="ECO:0000256" key="1">
    <source>
        <dbReference type="ARBA" id="ARBA00001933"/>
    </source>
</evidence>
<comment type="cofactor">
    <cofactor evidence="1 5">
        <name>pyridoxal 5'-phosphate</name>
        <dbReference type="ChEBI" id="CHEBI:597326"/>
    </cofactor>
</comment>
<feature type="domain" description="Aminotransferase class I/classII large" evidence="6">
    <location>
        <begin position="11"/>
        <end position="326"/>
    </location>
</feature>
<dbReference type="InterPro" id="IPR015422">
    <property type="entry name" value="PyrdxlP-dep_Trfase_small"/>
</dbReference>
<reference evidence="7 8" key="1">
    <citation type="submission" date="2019-11" db="EMBL/GenBank/DDBJ databases">
        <title>Nocardia sp. nov. CT2-14 isolated from soil.</title>
        <authorList>
            <person name="Kanchanasin P."/>
            <person name="Tanasupawat S."/>
            <person name="Yuki M."/>
            <person name="Kudo T."/>
        </authorList>
    </citation>
    <scope>NUCLEOTIDE SEQUENCE [LARGE SCALE GENOMIC DNA]</scope>
    <source>
        <strain evidence="7 8">CT2-14</strain>
    </source>
</reference>